<feature type="region of interest" description="Disordered" evidence="1">
    <location>
        <begin position="106"/>
        <end position="378"/>
    </location>
</feature>
<protein>
    <recommendedName>
        <fullName evidence="2">SAP domain-containing protein</fullName>
    </recommendedName>
</protein>
<comment type="caution">
    <text evidence="3">The sequence shown here is derived from an EMBL/GenBank/DDBJ whole genome shotgun (WGS) entry which is preliminary data.</text>
</comment>
<feature type="non-terminal residue" evidence="3">
    <location>
        <position position="580"/>
    </location>
</feature>
<evidence type="ECO:0000313" key="3">
    <source>
        <dbReference type="EMBL" id="CAG5134452.1"/>
    </source>
</evidence>
<feature type="compositionally biased region" description="Basic and acidic residues" evidence="1">
    <location>
        <begin position="106"/>
        <end position="122"/>
    </location>
</feature>
<keyword evidence="4" id="KW-1185">Reference proteome</keyword>
<dbReference type="Pfam" id="PF02037">
    <property type="entry name" value="SAP"/>
    <property type="match status" value="1"/>
</dbReference>
<feature type="region of interest" description="Disordered" evidence="1">
    <location>
        <begin position="392"/>
        <end position="580"/>
    </location>
</feature>
<feature type="compositionally biased region" description="Low complexity" evidence="1">
    <location>
        <begin position="205"/>
        <end position="221"/>
    </location>
</feature>
<dbReference type="SUPFAM" id="SSF68906">
    <property type="entry name" value="SAP domain"/>
    <property type="match status" value="1"/>
</dbReference>
<name>A0A8S4A299_9EUPU</name>
<dbReference type="InterPro" id="IPR003034">
    <property type="entry name" value="SAP_dom"/>
</dbReference>
<proteinExistence type="predicted"/>
<evidence type="ECO:0000256" key="1">
    <source>
        <dbReference type="SAM" id="MobiDB-lite"/>
    </source>
</evidence>
<dbReference type="AlphaFoldDB" id="A0A8S4A299"/>
<dbReference type="InterPro" id="IPR036361">
    <property type="entry name" value="SAP_dom_sf"/>
</dbReference>
<dbReference type="EMBL" id="CAJHNH020007223">
    <property type="protein sequence ID" value="CAG5134452.1"/>
    <property type="molecule type" value="Genomic_DNA"/>
</dbReference>
<feature type="compositionally biased region" description="Polar residues" evidence="1">
    <location>
        <begin position="399"/>
        <end position="413"/>
    </location>
</feature>
<feature type="compositionally biased region" description="Low complexity" evidence="1">
    <location>
        <begin position="472"/>
        <end position="490"/>
    </location>
</feature>
<dbReference type="SMART" id="SM00513">
    <property type="entry name" value="SAP"/>
    <property type="match status" value="1"/>
</dbReference>
<dbReference type="Gene3D" id="1.10.720.30">
    <property type="entry name" value="SAP domain"/>
    <property type="match status" value="1"/>
</dbReference>
<feature type="compositionally biased region" description="Low complexity" evidence="1">
    <location>
        <begin position="257"/>
        <end position="270"/>
    </location>
</feature>
<feature type="compositionally biased region" description="Basic and acidic residues" evidence="1">
    <location>
        <begin position="510"/>
        <end position="531"/>
    </location>
</feature>
<organism evidence="3 4">
    <name type="scientific">Candidula unifasciata</name>
    <dbReference type="NCBI Taxonomy" id="100452"/>
    <lineage>
        <taxon>Eukaryota</taxon>
        <taxon>Metazoa</taxon>
        <taxon>Spiralia</taxon>
        <taxon>Lophotrochozoa</taxon>
        <taxon>Mollusca</taxon>
        <taxon>Gastropoda</taxon>
        <taxon>Heterobranchia</taxon>
        <taxon>Euthyneura</taxon>
        <taxon>Panpulmonata</taxon>
        <taxon>Eupulmonata</taxon>
        <taxon>Stylommatophora</taxon>
        <taxon>Helicina</taxon>
        <taxon>Helicoidea</taxon>
        <taxon>Geomitridae</taxon>
        <taxon>Candidula</taxon>
    </lineage>
</organism>
<feature type="region of interest" description="Disordered" evidence="1">
    <location>
        <begin position="59"/>
        <end position="92"/>
    </location>
</feature>
<feature type="compositionally biased region" description="Basic and acidic residues" evidence="1">
    <location>
        <begin position="300"/>
        <end position="312"/>
    </location>
</feature>
<feature type="compositionally biased region" description="Basic and acidic residues" evidence="1">
    <location>
        <begin position="338"/>
        <end position="370"/>
    </location>
</feature>
<dbReference type="OrthoDB" id="6153844at2759"/>
<evidence type="ECO:0000313" key="4">
    <source>
        <dbReference type="Proteomes" id="UP000678393"/>
    </source>
</evidence>
<dbReference type="Proteomes" id="UP000678393">
    <property type="component" value="Unassembled WGS sequence"/>
</dbReference>
<accession>A0A8S4A299</accession>
<feature type="domain" description="SAP" evidence="2">
    <location>
        <begin position="19"/>
        <end position="53"/>
    </location>
</feature>
<feature type="compositionally biased region" description="Low complexity" evidence="1">
    <location>
        <begin position="449"/>
        <end position="463"/>
    </location>
</feature>
<evidence type="ECO:0000259" key="2">
    <source>
        <dbReference type="PROSITE" id="PS50800"/>
    </source>
</evidence>
<feature type="compositionally biased region" description="Basic and acidic residues" evidence="1">
    <location>
        <begin position="561"/>
        <end position="571"/>
    </location>
</feature>
<feature type="compositionally biased region" description="Basic and acidic residues" evidence="1">
    <location>
        <begin position="186"/>
        <end position="199"/>
    </location>
</feature>
<feature type="compositionally biased region" description="Polar residues" evidence="1">
    <location>
        <begin position="532"/>
        <end position="541"/>
    </location>
</feature>
<feature type="compositionally biased region" description="Basic and acidic residues" evidence="1">
    <location>
        <begin position="491"/>
        <end position="502"/>
    </location>
</feature>
<gene>
    <name evidence="3" type="ORF">CUNI_LOCUS20010</name>
</gene>
<dbReference type="PROSITE" id="PS50800">
    <property type="entry name" value="SAP"/>
    <property type="match status" value="1"/>
</dbReference>
<reference evidence="3" key="1">
    <citation type="submission" date="2021-04" db="EMBL/GenBank/DDBJ databases">
        <authorList>
            <consortium name="Molecular Ecology Group"/>
        </authorList>
    </citation>
    <scope>NUCLEOTIDE SEQUENCE</scope>
</reference>
<sequence>KMASEVDAGGTLTLKGTPLAELRVTDLKRELEHRGLSKSGSKIQLIERLKAQLLLEKLQQEAAQSSGDEHEGKAPNIALQQDDKAGQSEFVRQYLQQQQRNLEIQMEVKKQFEEERKRRSADESSADDDPRPTNVADDNPELTSLKQFKDDTSNAPAKEASKMPRPTRKSNRNSLKGESGPVADQGRNRPESPKPEKERQRKRSSSSLSSRSPSPDQSSQNRRGRPARAAARKVERSRSSSSSSTEEESLKKKQRSRNNSSSDSGSRSPNTASSRMPAQKPRKRSDADQAAENDIPCDGSGDKSVGKNENADKVMAASSRKKWRKKQPLAPATVEFTNPRERKDSATADDTKERQSPHEDNTNSKEKSDQLVEEEDVREVVAESGLSIAVASLPAEKSATLSGKAQEAASSLVKSKLISEENSQEEDKRIVETASAKGPPKSSRRQRSRSSSSDSSSAGSRSRSPTRKKGESSSSSSSGSQTRSSGSSSDSSRDGSHKKESKTNGQAQTSDRKVSLTQQKGDEAEEMKVEVTSKSPTTSKAGRTEGDYKPSSVQTSLSCEPKSEGQEEKVNNLHKLCPGG</sequence>